<dbReference type="OrthoDB" id="10513592at2759"/>
<comment type="caution">
    <text evidence="2">The sequence shown here is derived from an EMBL/GenBank/DDBJ whole genome shotgun (WGS) entry which is preliminary data.</text>
</comment>
<reference evidence="4 5" key="1">
    <citation type="submission" date="2020-04" db="EMBL/GenBank/DDBJ databases">
        <authorList>
            <person name="Wallbank WR R."/>
            <person name="Pardo Diaz C."/>
            <person name="Kozak K."/>
            <person name="Martin S."/>
            <person name="Jiggins C."/>
            <person name="Moest M."/>
            <person name="Warren A I."/>
            <person name="Byers J.R.P. K."/>
            <person name="Montejo-Kovacevich G."/>
            <person name="Yen C E."/>
        </authorList>
    </citation>
    <scope>NUCLEOTIDE SEQUENCE [LARGE SCALE GENOMIC DNA]</scope>
</reference>
<sequence length="90" mass="9647">MSARAHVTHSAISVTTRPAPRRASHSPAPRATTDSVINKPYRCLLVGNAASLTSRPRTLSCLHASLFTYKTTQMSATAARKTAVLSHFGK</sequence>
<proteinExistence type="predicted"/>
<evidence type="ECO:0000313" key="3">
    <source>
        <dbReference type="EMBL" id="CAB3260612.1"/>
    </source>
</evidence>
<dbReference type="AlphaFoldDB" id="A0A8S1AHH4"/>
<protein>
    <submittedName>
        <fullName evidence="2">Uncharacterized protein</fullName>
    </submittedName>
</protein>
<organism evidence="2 4">
    <name type="scientific">Arctia plantaginis</name>
    <name type="common">Wood tiger moth</name>
    <name type="synonym">Phalaena plantaginis</name>
    <dbReference type="NCBI Taxonomy" id="874455"/>
    <lineage>
        <taxon>Eukaryota</taxon>
        <taxon>Metazoa</taxon>
        <taxon>Ecdysozoa</taxon>
        <taxon>Arthropoda</taxon>
        <taxon>Hexapoda</taxon>
        <taxon>Insecta</taxon>
        <taxon>Pterygota</taxon>
        <taxon>Neoptera</taxon>
        <taxon>Endopterygota</taxon>
        <taxon>Lepidoptera</taxon>
        <taxon>Glossata</taxon>
        <taxon>Ditrysia</taxon>
        <taxon>Noctuoidea</taxon>
        <taxon>Erebidae</taxon>
        <taxon>Arctiinae</taxon>
        <taxon>Arctia</taxon>
    </lineage>
</organism>
<evidence type="ECO:0000256" key="1">
    <source>
        <dbReference type="SAM" id="MobiDB-lite"/>
    </source>
</evidence>
<gene>
    <name evidence="2" type="ORF">APLA_LOCUS10138</name>
    <name evidence="3" type="ORF">APLA_LOCUS17093</name>
</gene>
<feature type="region of interest" description="Disordered" evidence="1">
    <location>
        <begin position="1"/>
        <end position="34"/>
    </location>
</feature>
<accession>A0A8S1AHH4</accession>
<name>A0A8S1AHH4_ARCPL</name>
<evidence type="ECO:0000313" key="5">
    <source>
        <dbReference type="Proteomes" id="UP000494256"/>
    </source>
</evidence>
<dbReference type="Proteomes" id="UP000494106">
    <property type="component" value="Unassembled WGS sequence"/>
</dbReference>
<dbReference type="Proteomes" id="UP000494256">
    <property type="component" value="Unassembled WGS sequence"/>
</dbReference>
<keyword evidence="4" id="KW-1185">Reference proteome</keyword>
<evidence type="ECO:0000313" key="4">
    <source>
        <dbReference type="Proteomes" id="UP000494106"/>
    </source>
</evidence>
<evidence type="ECO:0000313" key="2">
    <source>
        <dbReference type="EMBL" id="CAB3244768.1"/>
    </source>
</evidence>
<dbReference type="EMBL" id="CADEBC010000522">
    <property type="protein sequence ID" value="CAB3244768.1"/>
    <property type="molecule type" value="Genomic_DNA"/>
</dbReference>
<dbReference type="EMBL" id="CADEBD010000857">
    <property type="protein sequence ID" value="CAB3260612.1"/>
    <property type="molecule type" value="Genomic_DNA"/>
</dbReference>